<keyword evidence="4 8" id="KW-1003">Cell membrane</keyword>
<comment type="subcellular location">
    <subcellularLocation>
        <location evidence="1 8">Cell membrane</location>
        <topology evidence="1 8">Multi-pass membrane protein</topology>
    </subcellularLocation>
</comment>
<gene>
    <name evidence="9" type="ORF">DSM104443_03880</name>
</gene>
<keyword evidence="7 8" id="KW-0472">Membrane</keyword>
<evidence type="ECO:0000256" key="4">
    <source>
        <dbReference type="ARBA" id="ARBA00022475"/>
    </source>
</evidence>
<keyword evidence="5 8" id="KW-0812">Transmembrane</keyword>
<name>A0A6M4H4E2_9PROT</name>
<dbReference type="PANTHER" id="PTHR30269">
    <property type="entry name" value="TRANSMEMBRANE PROTEIN YFCA"/>
    <property type="match status" value="1"/>
</dbReference>
<evidence type="ECO:0000313" key="9">
    <source>
        <dbReference type="EMBL" id="QJR12787.1"/>
    </source>
</evidence>
<feature type="transmembrane region" description="Helical" evidence="8">
    <location>
        <begin position="185"/>
        <end position="211"/>
    </location>
</feature>
<dbReference type="Pfam" id="PF01925">
    <property type="entry name" value="TauE"/>
    <property type="match status" value="1"/>
</dbReference>
<dbReference type="InterPro" id="IPR002781">
    <property type="entry name" value="TM_pro_TauE-like"/>
</dbReference>
<evidence type="ECO:0000256" key="2">
    <source>
        <dbReference type="ARBA" id="ARBA00009142"/>
    </source>
</evidence>
<keyword evidence="3" id="KW-0813">Transport</keyword>
<evidence type="ECO:0000256" key="3">
    <source>
        <dbReference type="ARBA" id="ARBA00022448"/>
    </source>
</evidence>
<feature type="transmembrane region" description="Helical" evidence="8">
    <location>
        <begin position="78"/>
        <end position="98"/>
    </location>
</feature>
<evidence type="ECO:0000256" key="8">
    <source>
        <dbReference type="RuleBase" id="RU363041"/>
    </source>
</evidence>
<reference evidence="9 10" key="1">
    <citation type="submission" date="2020-04" db="EMBL/GenBank/DDBJ databases">
        <title>Usitatibacter rugosus gen. nov., sp. nov. and Usitatibacter palustris sp. nov., novel members of Usitatibacteraceae fam. nov. within the order Nitrosomonadales isolated from soil.</title>
        <authorList>
            <person name="Huber K.J."/>
            <person name="Neumann-Schaal M."/>
            <person name="Geppert A."/>
            <person name="Luckner M."/>
            <person name="Wanner G."/>
            <person name="Overmann J."/>
        </authorList>
    </citation>
    <scope>NUCLEOTIDE SEQUENCE [LARGE SCALE GENOMIC DNA]</scope>
    <source>
        <strain evidence="9 10">0125_3</strain>
    </source>
</reference>
<dbReference type="Proteomes" id="UP000501534">
    <property type="component" value="Chromosome"/>
</dbReference>
<evidence type="ECO:0000256" key="7">
    <source>
        <dbReference type="ARBA" id="ARBA00023136"/>
    </source>
</evidence>
<dbReference type="GO" id="GO:0005886">
    <property type="term" value="C:plasma membrane"/>
    <property type="evidence" value="ECO:0007669"/>
    <property type="project" value="UniProtKB-SubCell"/>
</dbReference>
<feature type="transmembrane region" description="Helical" evidence="8">
    <location>
        <begin position="232"/>
        <end position="249"/>
    </location>
</feature>
<dbReference type="InterPro" id="IPR052017">
    <property type="entry name" value="TSUP"/>
</dbReference>
<accession>A0A6M4H4E2</accession>
<keyword evidence="6 8" id="KW-1133">Transmembrane helix</keyword>
<dbReference type="KEGG" id="uru:DSM104443_03880"/>
<sequence>MIDVHTLSPWLWIAAPLAIVFAYTIFGISGFGSTIIAVPILAHWLPVTFLVPLMVLLDMSAAMLIGSKNREHVSKEEIKRLVPVMFVGFLLGVTLLVKVDPDKLRVALGVFAVAVGVHGIVNPVLHSTISKWWSIPAGLFGGSIATIFGAGGPIYATYLGGRLHDKNQIRSTVSTLISISAFSRAVLYAIGGLLLHWTIFAGMALLAPFVWLGLKAGSRIHTGLTQTQMRRVVGILLVCTGASLLVHVFG</sequence>
<evidence type="ECO:0000313" key="10">
    <source>
        <dbReference type="Proteomes" id="UP000501534"/>
    </source>
</evidence>
<feature type="transmembrane region" description="Helical" evidence="8">
    <location>
        <begin position="137"/>
        <end position="158"/>
    </location>
</feature>
<organism evidence="9 10">
    <name type="scientific">Usitatibacter rugosus</name>
    <dbReference type="NCBI Taxonomy" id="2732067"/>
    <lineage>
        <taxon>Bacteria</taxon>
        <taxon>Pseudomonadati</taxon>
        <taxon>Pseudomonadota</taxon>
        <taxon>Betaproteobacteria</taxon>
        <taxon>Nitrosomonadales</taxon>
        <taxon>Usitatibacteraceae</taxon>
        <taxon>Usitatibacter</taxon>
    </lineage>
</organism>
<dbReference type="PANTHER" id="PTHR30269:SF32">
    <property type="entry name" value="MEMBRANE TRANSPORTER PROTEIN-RELATED"/>
    <property type="match status" value="1"/>
</dbReference>
<feature type="transmembrane region" description="Helical" evidence="8">
    <location>
        <begin position="44"/>
        <end position="66"/>
    </location>
</feature>
<evidence type="ECO:0000256" key="5">
    <source>
        <dbReference type="ARBA" id="ARBA00022692"/>
    </source>
</evidence>
<evidence type="ECO:0000256" key="6">
    <source>
        <dbReference type="ARBA" id="ARBA00022989"/>
    </source>
</evidence>
<keyword evidence="10" id="KW-1185">Reference proteome</keyword>
<evidence type="ECO:0000256" key="1">
    <source>
        <dbReference type="ARBA" id="ARBA00004651"/>
    </source>
</evidence>
<dbReference type="AlphaFoldDB" id="A0A6M4H4E2"/>
<protein>
    <recommendedName>
        <fullName evidence="8">Probable membrane transporter protein</fullName>
    </recommendedName>
</protein>
<comment type="similarity">
    <text evidence="2 8">Belongs to the 4-toluene sulfonate uptake permease (TSUP) (TC 2.A.102) family.</text>
</comment>
<feature type="transmembrane region" description="Helical" evidence="8">
    <location>
        <begin position="12"/>
        <end position="38"/>
    </location>
</feature>
<feature type="transmembrane region" description="Helical" evidence="8">
    <location>
        <begin position="104"/>
        <end position="125"/>
    </location>
</feature>
<dbReference type="EMBL" id="CP053069">
    <property type="protein sequence ID" value="QJR12787.1"/>
    <property type="molecule type" value="Genomic_DNA"/>
</dbReference>
<dbReference type="RefSeq" id="WP_171095293.1">
    <property type="nucleotide sequence ID" value="NZ_CP053069.1"/>
</dbReference>
<proteinExistence type="inferred from homology"/>